<sequence length="73" mass="8588">MNISNKLLDYAIVYDDRRQVISGKYEDKRIIIEEIKNGFKAEVENRTDKSVLVVYDWCKTHSGIEIILYAFES</sequence>
<evidence type="ECO:0000313" key="1">
    <source>
        <dbReference type="EMBL" id="AND38358.1"/>
    </source>
</evidence>
<dbReference type="Proteomes" id="UP000077856">
    <property type="component" value="Chromosome"/>
</dbReference>
<dbReference type="AlphaFoldDB" id="A0A160M8K1"/>
<accession>A0A160M8K1</accession>
<evidence type="ECO:0000313" key="2">
    <source>
        <dbReference type="Proteomes" id="UP000077856"/>
    </source>
</evidence>
<dbReference type="RefSeq" id="WP_019379434.1">
    <property type="nucleotide sequence ID" value="NZ_CP015506.1"/>
</dbReference>
<dbReference type="EMBL" id="CP015506">
    <property type="protein sequence ID" value="AND38358.1"/>
    <property type="molecule type" value="Genomic_DNA"/>
</dbReference>
<name>A0A160M8K1_9BACI</name>
<dbReference type="KEGG" id="bon:A361_04250"/>
<dbReference type="STRING" id="1196031.A361_04250"/>
<organism evidence="1 2">
    <name type="scientific">Cytobacillus oceanisediminis 2691</name>
    <dbReference type="NCBI Taxonomy" id="1196031"/>
    <lineage>
        <taxon>Bacteria</taxon>
        <taxon>Bacillati</taxon>
        <taxon>Bacillota</taxon>
        <taxon>Bacilli</taxon>
        <taxon>Bacillales</taxon>
        <taxon>Bacillaceae</taxon>
        <taxon>Cytobacillus</taxon>
    </lineage>
</organism>
<protein>
    <submittedName>
        <fullName evidence="1">Uncharacterized protein</fullName>
    </submittedName>
</protein>
<dbReference type="eggNOG" id="ENOG5030D8U">
    <property type="taxonomic scope" value="Bacteria"/>
</dbReference>
<proteinExistence type="predicted"/>
<gene>
    <name evidence="1" type="ORF">A361_04250</name>
</gene>
<reference evidence="1 2" key="1">
    <citation type="submission" date="2016-04" db="EMBL/GenBank/DDBJ databases">
        <title>Complete genome sequence of Bacillus oceanisediminis strain 2691.</title>
        <authorList>
            <person name="Jeong H."/>
            <person name="Kim H.J."/>
            <person name="Lee D.-W."/>
        </authorList>
    </citation>
    <scope>NUCLEOTIDE SEQUENCE [LARGE SCALE GENOMIC DNA]</scope>
    <source>
        <strain evidence="1 2">2691</strain>
    </source>
</reference>